<evidence type="ECO:0000313" key="2">
    <source>
        <dbReference type="EMBL" id="MRX64711.1"/>
    </source>
</evidence>
<dbReference type="Proteomes" id="UP000443153">
    <property type="component" value="Unassembled WGS sequence"/>
</dbReference>
<organism evidence="2 3">
    <name type="scientific">Maribacter luteus</name>
    <dbReference type="NCBI Taxonomy" id="2594478"/>
    <lineage>
        <taxon>Bacteria</taxon>
        <taxon>Pseudomonadati</taxon>
        <taxon>Bacteroidota</taxon>
        <taxon>Flavobacteriia</taxon>
        <taxon>Flavobacteriales</taxon>
        <taxon>Flavobacteriaceae</taxon>
        <taxon>Maribacter</taxon>
    </lineage>
</organism>
<evidence type="ECO:0000256" key="1">
    <source>
        <dbReference type="SAM" id="Phobius"/>
    </source>
</evidence>
<keyword evidence="1" id="KW-0472">Membrane</keyword>
<keyword evidence="1" id="KW-1133">Transmembrane helix</keyword>
<dbReference type="OrthoDB" id="1007356at2"/>
<keyword evidence="3" id="KW-1185">Reference proteome</keyword>
<proteinExistence type="predicted"/>
<dbReference type="EMBL" id="WKJH01000008">
    <property type="protein sequence ID" value="MRX64711.1"/>
    <property type="molecule type" value="Genomic_DNA"/>
</dbReference>
<accession>A0A6I2MLN1</accession>
<gene>
    <name evidence="2" type="ORF">GJ691_11065</name>
</gene>
<name>A0A6I2MLN1_9FLAO</name>
<comment type="caution">
    <text evidence="2">The sequence shown here is derived from an EMBL/GenBank/DDBJ whole genome shotgun (WGS) entry which is preliminary data.</text>
</comment>
<sequence length="164" mass="18742">MNCYKHPSLISVSKCMNCGRGLCPECTDRFAMPTCEKCSASQERAKKNIKKINKSSIVFEMVITLSVGFAFCYLIKEGYLFDMPKTDYFSSSLDNYIFFGLGAGVVSAYYTLPTIQSLLSTGTAIWGGCFFWFIIYFLKFFIAMSIGIYILPFRVIYNIYRLFE</sequence>
<reference evidence="2 3" key="1">
    <citation type="submission" date="2019-11" db="EMBL/GenBank/DDBJ databases">
        <title>Maribacter lutea sp. nov., a marine bacterium isolated from intertidal sand.</title>
        <authorList>
            <person name="Liu A."/>
        </authorList>
    </citation>
    <scope>NUCLEOTIDE SEQUENCE [LARGE SCALE GENOMIC DNA]</scope>
    <source>
        <strain evidence="2 3">RZ05</strain>
    </source>
</reference>
<feature type="transmembrane region" description="Helical" evidence="1">
    <location>
        <begin position="96"/>
        <end position="112"/>
    </location>
</feature>
<feature type="transmembrane region" description="Helical" evidence="1">
    <location>
        <begin position="124"/>
        <end position="151"/>
    </location>
</feature>
<dbReference type="RefSeq" id="WP_154366852.1">
    <property type="nucleotide sequence ID" value="NZ_WKJH01000008.1"/>
</dbReference>
<keyword evidence="1" id="KW-0812">Transmembrane</keyword>
<evidence type="ECO:0000313" key="3">
    <source>
        <dbReference type="Proteomes" id="UP000443153"/>
    </source>
</evidence>
<dbReference type="AlphaFoldDB" id="A0A6I2MLN1"/>
<protein>
    <submittedName>
        <fullName evidence="2">Uncharacterized protein</fullName>
    </submittedName>
</protein>
<feature type="transmembrane region" description="Helical" evidence="1">
    <location>
        <begin position="57"/>
        <end position="76"/>
    </location>
</feature>